<feature type="region of interest" description="Disordered" evidence="2">
    <location>
        <begin position="81"/>
        <end position="112"/>
    </location>
</feature>
<evidence type="ECO:0000256" key="2">
    <source>
        <dbReference type="SAM" id="MobiDB-lite"/>
    </source>
</evidence>
<protein>
    <recommendedName>
        <fullName evidence="7">RNA helicase</fullName>
    </recommendedName>
</protein>
<dbReference type="GO" id="GO:0003723">
    <property type="term" value="F:RNA binding"/>
    <property type="evidence" value="ECO:0007669"/>
    <property type="project" value="InterPro"/>
</dbReference>
<evidence type="ECO:0000313" key="5">
    <source>
        <dbReference type="EMBL" id="GHJ85592.1"/>
    </source>
</evidence>
<sequence>MSKFPTPTAINSYAYTPAALAVPPLDNTEYSVFSQIGSLPRDLYVNPLWTDVIPPNGLHGHPSLLQEGTAAARPRSKAIQIRRPNQSPPCVSHNSRSKLEQQTDNRHGQGFKCSLQPSGLSKFATIYEPLWIRNLPPPLSVKRLAPAAPHVQPGYSATFLPAPLAFSSPILQLQNANSILSNPPPTLPFANLQPTVPEDPAKYRQYFTELLALELASLQEKARSHVLNHAPLGLEKPRSNIVGQLTTTTLGVWTLQVPGIREDAPRIFLGDMVLLRKIDLHQQAAQEYAFEARVIGSLKREGKVYIDSDTLWATEQALIAGTYQVEFKVNSQQICLMQNAVAMMSAMIQERRRLWWDHLLPTLPSPPASSALAYLFPSQKHIRQPIRNGIEFIDWIESDLNAMQQRAIRDITTGQHDVPYLLFGPAGTGKTKTLVEAVLQIVRRQQHASVLVCAPSNSAADTIALRLARKLDGEEMLRLQNPTRTLAEVPDVLKDMYCDVQNGQFVLPDWQTVMRYRVVVTTCIDAGLLVTARLTNAALLCAQSELGRVNPRSKPYLQAHWTHLIMDEAGQAMEPETLIPLSVIAPGKEERALAHTVRPVVVLCGDIKQLPAIVSSDHARQAGLDVSLLERLMERPLYQESEQHITCLAMNYRSHRGILWLPNTLFYNNRLQPCNNVPLSKWPGLPNPRLPILVKHVEAEDDWVEEGASWFNQAEVRECREIVLSLLAGPDRLRQSEIGVVTPWREQVLNLRKEFRDSGLWDVNIGNVEAYQGAEYRAVIISCVRSRPEFVPSDRSNGMGFIHEPKRFNVAMTRAKEVLVVVANCRAHSEDSSFRELLRLAMRNDFYLGPNLENVKVEDGAMSTLEITTFAEAPSASPPNGKQMSNHFAFVSNSMAQSLFD</sequence>
<dbReference type="GO" id="GO:0035194">
    <property type="term" value="P:regulatory ncRNA-mediated post-transcriptional gene silencing"/>
    <property type="evidence" value="ECO:0007669"/>
    <property type="project" value="TreeGrafter"/>
</dbReference>
<feature type="domain" description="DNA2/NAM7 helicase-like C-terminal" evidence="4">
    <location>
        <begin position="624"/>
        <end position="825"/>
    </location>
</feature>
<proteinExistence type="predicted"/>
<dbReference type="InterPro" id="IPR026122">
    <property type="entry name" value="MOV-10/SDE3_DEXXQ/H-box"/>
</dbReference>
<dbReference type="InterPro" id="IPR041677">
    <property type="entry name" value="DNA2/NAM7_AAA_11"/>
</dbReference>
<feature type="compositionally biased region" description="Polar residues" evidence="2">
    <location>
        <begin position="83"/>
        <end position="94"/>
    </location>
</feature>
<dbReference type="InterPro" id="IPR045055">
    <property type="entry name" value="DNA2/NAM7-like"/>
</dbReference>
<dbReference type="PANTHER" id="PTHR10887">
    <property type="entry name" value="DNA2/NAM7 HELICASE FAMILY"/>
    <property type="match status" value="1"/>
</dbReference>
<keyword evidence="6" id="KW-1185">Reference proteome</keyword>
<dbReference type="Pfam" id="PF13086">
    <property type="entry name" value="AAA_11"/>
    <property type="match status" value="2"/>
</dbReference>
<dbReference type="OrthoDB" id="6513042at2759"/>
<gene>
    <name evidence="5" type="ORF">NliqN6_1994</name>
</gene>
<evidence type="ECO:0000313" key="6">
    <source>
        <dbReference type="Proteomes" id="UP000620104"/>
    </source>
</evidence>
<dbReference type="Gene3D" id="3.40.50.300">
    <property type="entry name" value="P-loop containing nucleotide triphosphate hydrolases"/>
    <property type="match status" value="2"/>
</dbReference>
<evidence type="ECO:0000259" key="3">
    <source>
        <dbReference type="Pfam" id="PF13086"/>
    </source>
</evidence>
<dbReference type="SUPFAM" id="SSF52540">
    <property type="entry name" value="P-loop containing nucleoside triphosphate hydrolases"/>
    <property type="match status" value="1"/>
</dbReference>
<dbReference type="GO" id="GO:0005829">
    <property type="term" value="C:cytosol"/>
    <property type="evidence" value="ECO:0007669"/>
    <property type="project" value="TreeGrafter"/>
</dbReference>
<dbReference type="AlphaFoldDB" id="A0A8H3TQY0"/>
<feature type="domain" description="DNA2/NAM7 helicase helicase" evidence="3">
    <location>
        <begin position="562"/>
        <end position="616"/>
    </location>
</feature>
<comment type="caution">
    <text evidence="5">The sequence shown here is derived from an EMBL/GenBank/DDBJ whole genome shotgun (WGS) entry which is preliminary data.</text>
</comment>
<dbReference type="EMBL" id="BLZA01000013">
    <property type="protein sequence ID" value="GHJ85592.1"/>
    <property type="molecule type" value="Genomic_DNA"/>
</dbReference>
<evidence type="ECO:0000256" key="1">
    <source>
        <dbReference type="ARBA" id="ARBA00023158"/>
    </source>
</evidence>
<feature type="domain" description="DNA2/NAM7 helicase helicase" evidence="3">
    <location>
        <begin position="400"/>
        <end position="488"/>
    </location>
</feature>
<organism evidence="5 6">
    <name type="scientific">Naganishia liquefaciens</name>
    <dbReference type="NCBI Taxonomy" id="104408"/>
    <lineage>
        <taxon>Eukaryota</taxon>
        <taxon>Fungi</taxon>
        <taxon>Dikarya</taxon>
        <taxon>Basidiomycota</taxon>
        <taxon>Agaricomycotina</taxon>
        <taxon>Tremellomycetes</taxon>
        <taxon>Filobasidiales</taxon>
        <taxon>Filobasidiaceae</taxon>
        <taxon>Naganishia</taxon>
    </lineage>
</organism>
<dbReference type="GO" id="GO:0032574">
    <property type="term" value="F:5'-3' RNA helicase activity"/>
    <property type="evidence" value="ECO:0007669"/>
    <property type="project" value="InterPro"/>
</dbReference>
<feature type="compositionally biased region" description="Basic and acidic residues" evidence="2">
    <location>
        <begin position="97"/>
        <end position="107"/>
    </location>
</feature>
<dbReference type="Pfam" id="PF13087">
    <property type="entry name" value="AAA_12"/>
    <property type="match status" value="1"/>
</dbReference>
<accession>A0A8H3TQY0</accession>
<dbReference type="CDD" id="cd18808">
    <property type="entry name" value="SF1_C_Upf1"/>
    <property type="match status" value="1"/>
</dbReference>
<dbReference type="CDD" id="cd18038">
    <property type="entry name" value="DEXXQc_Helz-like"/>
    <property type="match status" value="1"/>
</dbReference>
<dbReference type="InterPro" id="IPR027417">
    <property type="entry name" value="P-loop_NTPase"/>
</dbReference>
<evidence type="ECO:0008006" key="7">
    <source>
        <dbReference type="Google" id="ProtNLM"/>
    </source>
</evidence>
<keyword evidence="1" id="KW-0943">RNA-mediated gene silencing</keyword>
<dbReference type="PANTHER" id="PTHR10887:SF322">
    <property type="entry name" value="HELICASE MOV-10"/>
    <property type="match status" value="1"/>
</dbReference>
<dbReference type="InterPro" id="IPR041679">
    <property type="entry name" value="DNA2/NAM7-like_C"/>
</dbReference>
<evidence type="ECO:0000259" key="4">
    <source>
        <dbReference type="Pfam" id="PF13087"/>
    </source>
</evidence>
<dbReference type="Proteomes" id="UP000620104">
    <property type="component" value="Unassembled WGS sequence"/>
</dbReference>
<name>A0A8H3TQY0_9TREE</name>
<reference evidence="5" key="1">
    <citation type="submission" date="2020-07" db="EMBL/GenBank/DDBJ databases">
        <title>Draft Genome Sequence of a Deep-Sea Yeast, Naganishia (Cryptococcus) liquefaciens strain N6.</title>
        <authorList>
            <person name="Han Y.W."/>
            <person name="Kajitani R."/>
            <person name="Morimoto H."/>
            <person name="Parhat M."/>
            <person name="Tsubouchi H."/>
            <person name="Bakenova O."/>
            <person name="Ogata M."/>
            <person name="Argunhan B."/>
            <person name="Aoki R."/>
            <person name="Kajiwara S."/>
            <person name="Itoh T."/>
            <person name="Iwasaki H."/>
        </authorList>
    </citation>
    <scope>NUCLEOTIDE SEQUENCE</scope>
    <source>
        <strain evidence="5">N6</strain>
    </source>
</reference>
<dbReference type="InterPro" id="IPR047187">
    <property type="entry name" value="SF1_C_Upf1"/>
</dbReference>